<proteinExistence type="predicted"/>
<comment type="caution">
    <text evidence="1">The sequence shown here is derived from an EMBL/GenBank/DDBJ whole genome shotgun (WGS) entry which is preliminary data.</text>
</comment>
<feature type="non-terminal residue" evidence="1">
    <location>
        <position position="1"/>
    </location>
</feature>
<organism evidence="1 2">
    <name type="scientific">Pristionchus fissidentatus</name>
    <dbReference type="NCBI Taxonomy" id="1538716"/>
    <lineage>
        <taxon>Eukaryota</taxon>
        <taxon>Metazoa</taxon>
        <taxon>Ecdysozoa</taxon>
        <taxon>Nematoda</taxon>
        <taxon>Chromadorea</taxon>
        <taxon>Rhabditida</taxon>
        <taxon>Rhabditina</taxon>
        <taxon>Diplogasteromorpha</taxon>
        <taxon>Diplogasteroidea</taxon>
        <taxon>Neodiplogasteridae</taxon>
        <taxon>Pristionchus</taxon>
    </lineage>
</organism>
<gene>
    <name evidence="1" type="ORF">PFISCL1PPCAC_22082</name>
</gene>
<sequence>IIGIPLKGSTLLFDQDRFESCAVAATLIKTEEEDHYDFEYHTNSVNSFKPIMYLNRTISVHNGTLDCQGLCQLTVLSSVRGKDNYFWKATLFFGTPKEEDPVTRANLTQCFDTSTVCWVGSGCIDEEDQDDTGEHFGMARIAALEKILWARDSNLKEDI</sequence>
<reference evidence="1" key="1">
    <citation type="submission" date="2023-10" db="EMBL/GenBank/DDBJ databases">
        <title>Genome assembly of Pristionchus species.</title>
        <authorList>
            <person name="Yoshida K."/>
            <person name="Sommer R.J."/>
        </authorList>
    </citation>
    <scope>NUCLEOTIDE SEQUENCE</scope>
    <source>
        <strain evidence="1">RS5133</strain>
    </source>
</reference>
<dbReference type="EMBL" id="BTSY01000005">
    <property type="protein sequence ID" value="GMT30785.1"/>
    <property type="molecule type" value="Genomic_DNA"/>
</dbReference>
<name>A0AAV5WGI2_9BILA</name>
<keyword evidence="2" id="KW-1185">Reference proteome</keyword>
<feature type="non-terminal residue" evidence="1">
    <location>
        <position position="159"/>
    </location>
</feature>
<protein>
    <submittedName>
        <fullName evidence="1">Uncharacterized protein</fullName>
    </submittedName>
</protein>
<dbReference type="Proteomes" id="UP001432322">
    <property type="component" value="Unassembled WGS sequence"/>
</dbReference>
<accession>A0AAV5WGI2</accession>
<dbReference type="AlphaFoldDB" id="A0AAV5WGI2"/>
<evidence type="ECO:0000313" key="2">
    <source>
        <dbReference type="Proteomes" id="UP001432322"/>
    </source>
</evidence>
<evidence type="ECO:0000313" key="1">
    <source>
        <dbReference type="EMBL" id="GMT30785.1"/>
    </source>
</evidence>